<dbReference type="RefSeq" id="WP_380719264.1">
    <property type="nucleotide sequence ID" value="NZ_JBHTLK010000005.1"/>
</dbReference>
<reference evidence="2" key="1">
    <citation type="journal article" date="2019" name="Int. J. Syst. Evol. Microbiol.">
        <title>The Global Catalogue of Microorganisms (GCM) 10K type strain sequencing project: providing services to taxonomists for standard genome sequencing and annotation.</title>
        <authorList>
            <consortium name="The Broad Institute Genomics Platform"/>
            <consortium name="The Broad Institute Genome Sequencing Center for Infectious Disease"/>
            <person name="Wu L."/>
            <person name="Ma J."/>
        </authorList>
    </citation>
    <scope>NUCLEOTIDE SEQUENCE [LARGE SCALE GENOMIC DNA]</scope>
    <source>
        <strain evidence="2">CCUG 60214</strain>
    </source>
</reference>
<evidence type="ECO:0000313" key="2">
    <source>
        <dbReference type="Proteomes" id="UP001597168"/>
    </source>
</evidence>
<gene>
    <name evidence="1" type="ORF">ACFQ3T_02450</name>
</gene>
<evidence type="ECO:0000313" key="1">
    <source>
        <dbReference type="EMBL" id="MFD1145981.1"/>
    </source>
</evidence>
<protein>
    <submittedName>
        <fullName evidence="1">Uncharacterized protein</fullName>
    </submittedName>
</protein>
<organism evidence="1 2">
    <name type="scientific">Saccharothrix hoggarensis</name>
    <dbReference type="NCBI Taxonomy" id="913853"/>
    <lineage>
        <taxon>Bacteria</taxon>
        <taxon>Bacillati</taxon>
        <taxon>Actinomycetota</taxon>
        <taxon>Actinomycetes</taxon>
        <taxon>Pseudonocardiales</taxon>
        <taxon>Pseudonocardiaceae</taxon>
        <taxon>Saccharothrix</taxon>
    </lineage>
</organism>
<comment type="caution">
    <text evidence="1">The sequence shown here is derived from an EMBL/GenBank/DDBJ whole genome shotgun (WGS) entry which is preliminary data.</text>
</comment>
<dbReference type="EMBL" id="JBHTLK010000005">
    <property type="protein sequence ID" value="MFD1145981.1"/>
    <property type="molecule type" value="Genomic_DNA"/>
</dbReference>
<sequence length="207" mass="21550">MATFYRQALALAAQKKWDWLADNIVATLHTSAYVPNLDTHAFVSSLTNELPTAGGYTVGGVSLSSKAVTYTAANSWGTSWTASTAYAVEWVVRPAAANGFLYRAVTAGTSGGSAPAWSTVVGSTTTDGGVTWENVGRGVTMFDSADPSWAAATFSGARYLVLSDRTPGTAATQPLLALHDFGSDQAGQGGTFSDQWSAQGIALIFHP</sequence>
<dbReference type="Proteomes" id="UP001597168">
    <property type="component" value="Unassembled WGS sequence"/>
</dbReference>
<keyword evidence="2" id="KW-1185">Reference proteome</keyword>
<proteinExistence type="predicted"/>
<accession>A0ABW3QNH4</accession>
<name>A0ABW3QNH4_9PSEU</name>